<keyword evidence="6" id="KW-0966">Cell projection</keyword>
<dbReference type="GO" id="GO:0003774">
    <property type="term" value="F:cytoskeletal motor activity"/>
    <property type="evidence" value="ECO:0007669"/>
    <property type="project" value="InterPro"/>
</dbReference>
<evidence type="ECO:0000256" key="2">
    <source>
        <dbReference type="ARBA" id="ARBA00009272"/>
    </source>
</evidence>
<evidence type="ECO:0000256" key="4">
    <source>
        <dbReference type="HAMAP-Rule" id="MF_00724"/>
    </source>
</evidence>
<proteinExistence type="inferred from homology"/>
<accession>W6N696</accession>
<dbReference type="PANTHER" id="PTHR34653">
    <property type="match status" value="1"/>
</dbReference>
<comment type="subcellular location">
    <subcellularLocation>
        <location evidence="1 4">Bacterial flagellum basal body</location>
    </subcellularLocation>
</comment>
<dbReference type="GeneID" id="29418348"/>
<dbReference type="SMR" id="W6N696"/>
<evidence type="ECO:0000256" key="1">
    <source>
        <dbReference type="ARBA" id="ARBA00004117"/>
    </source>
</evidence>
<keyword evidence="3 4" id="KW-0975">Bacterial flagellum</keyword>
<name>W6N696_CLOTY</name>
<evidence type="ECO:0000313" key="7">
    <source>
        <dbReference type="Proteomes" id="UP000019482"/>
    </source>
</evidence>
<dbReference type="GO" id="GO:0071973">
    <property type="term" value="P:bacterial-type flagellum-dependent cell motility"/>
    <property type="evidence" value="ECO:0007669"/>
    <property type="project" value="InterPro"/>
</dbReference>
<keyword evidence="6" id="KW-0282">Flagellum</keyword>
<keyword evidence="6" id="KW-0969">Cilium</keyword>
<evidence type="ECO:0000313" key="6">
    <source>
        <dbReference type="EMBL" id="CDL91886.1"/>
    </source>
</evidence>
<dbReference type="Pfam" id="PF02049">
    <property type="entry name" value="FliE"/>
    <property type="match status" value="1"/>
</dbReference>
<dbReference type="PANTHER" id="PTHR34653:SF1">
    <property type="entry name" value="FLAGELLAR HOOK-BASAL BODY COMPLEX PROTEIN FLIE"/>
    <property type="match status" value="1"/>
</dbReference>
<organism evidence="6 7">
    <name type="scientific">Clostridium tyrobutyricum DIVETGP</name>
    <dbReference type="NCBI Taxonomy" id="1408889"/>
    <lineage>
        <taxon>Bacteria</taxon>
        <taxon>Bacillati</taxon>
        <taxon>Bacillota</taxon>
        <taxon>Clostridia</taxon>
        <taxon>Eubacteriales</taxon>
        <taxon>Clostridiaceae</taxon>
        <taxon>Clostridium</taxon>
    </lineage>
</organism>
<protein>
    <recommendedName>
        <fullName evidence="4 5">Flagellar hook-basal body complex protein FliE</fullName>
    </recommendedName>
</protein>
<dbReference type="GO" id="GO:0009425">
    <property type="term" value="C:bacterial-type flagellum basal body"/>
    <property type="evidence" value="ECO:0007669"/>
    <property type="project" value="UniProtKB-SubCell"/>
</dbReference>
<comment type="caution">
    <text evidence="6">The sequence shown here is derived from an EMBL/GenBank/DDBJ whole genome shotgun (WGS) entry which is preliminary data.</text>
</comment>
<dbReference type="RefSeq" id="WP_017895332.1">
    <property type="nucleotide sequence ID" value="NZ_CBXI010000036.1"/>
</dbReference>
<dbReference type="OrthoDB" id="9812413at2"/>
<dbReference type="HAMAP" id="MF_00724">
    <property type="entry name" value="FliE"/>
    <property type="match status" value="1"/>
</dbReference>
<dbReference type="PRINTS" id="PR01006">
    <property type="entry name" value="FLGHOOKFLIE"/>
</dbReference>
<evidence type="ECO:0000256" key="5">
    <source>
        <dbReference type="NCBIfam" id="TIGR00205"/>
    </source>
</evidence>
<reference evidence="6" key="1">
    <citation type="journal article" date="2015" name="Genome Announc.">
        <title>Draft Genome Sequence of Clostridium tyrobutyricum Strain DIVETGP, Isolated from Cow's Milk for Grana Padano Production.</title>
        <authorList>
            <person name="Soggiu A."/>
            <person name="Piras C."/>
            <person name="Gaiarsa S."/>
            <person name="Sassera D."/>
            <person name="Roncada P."/>
            <person name="Bendixen E."/>
            <person name="Brasca M."/>
            <person name="Bonizzi L."/>
        </authorList>
    </citation>
    <scope>NUCLEOTIDE SEQUENCE [LARGE SCALE GENOMIC DNA]</scope>
    <source>
        <strain evidence="6">DIVETGP</strain>
    </source>
</reference>
<evidence type="ECO:0000256" key="3">
    <source>
        <dbReference type="ARBA" id="ARBA00023143"/>
    </source>
</evidence>
<comment type="similarity">
    <text evidence="2 4">Belongs to the FliE family.</text>
</comment>
<dbReference type="GO" id="GO:0005198">
    <property type="term" value="F:structural molecule activity"/>
    <property type="evidence" value="ECO:0007669"/>
    <property type="project" value="UniProtKB-UniRule"/>
</dbReference>
<sequence>MKINGYTPNTDIFKNVTGNTSSLDLYDDNNGANNVNGVSDFGNLLKNKLDEVNNDQVKADNSIQSFISGDKTDIHNVMLDSEQAKMSLELAVQMRNKLVEAYQELNRTQL</sequence>
<keyword evidence="7" id="KW-1185">Reference proteome</keyword>
<dbReference type="Proteomes" id="UP000019482">
    <property type="component" value="Unassembled WGS sequence"/>
</dbReference>
<dbReference type="AlphaFoldDB" id="W6N696"/>
<gene>
    <name evidence="4" type="primary">fliE</name>
    <name evidence="6" type="ORF">CTDIVETGP_1956</name>
</gene>
<dbReference type="NCBIfam" id="TIGR00205">
    <property type="entry name" value="fliE"/>
    <property type="match status" value="1"/>
</dbReference>
<dbReference type="EMBL" id="CBXI010000036">
    <property type="protein sequence ID" value="CDL91886.1"/>
    <property type="molecule type" value="Genomic_DNA"/>
</dbReference>
<dbReference type="InterPro" id="IPR001624">
    <property type="entry name" value="FliE"/>
</dbReference>